<gene>
    <name evidence="1" type="ORF">O181_083005</name>
</gene>
<accession>A0A9Q3FSY2</accession>
<sequence>MQEPYRVEDRSNHLLNNGPNFAEWASGLNRVLCIAFNSELLVNNNPLLLENQSPQENRAILHFINAAIPPKFALCIGIIPACTSSKDFFCAIKARCCPGNCFQKLKVVHNLLGVSIENGAGHPQSNTMLILTLHRAFAMFKKLGFDADELEGLLAQAVCHAPPNVSQVALYQLVTAAILAKGDKKPLSMFIGQVIMNADPNQCPSPFIYCMSEPLAPVIHPPRPCSPFFSKQAMCTVPLNISLTNSGGHAFTADVKDTDTGVSIHLSGSHHFATTVRDIPPFHIFFADSNLSVTISQTTMLKLLVKNGFVIIRDVPFSQKISGTILSVGCLCRVGIVPLFNGLSLSLLVSTTFVNYCWWMDVVRGKETSWSAAASSSPCLLETNPISLPNYVLLSPCNGTNAWAMHAINLLSPSLSSMCQILI</sequence>
<evidence type="ECO:0000313" key="1">
    <source>
        <dbReference type="EMBL" id="MBW0543290.1"/>
    </source>
</evidence>
<name>A0A9Q3FSY2_9BASI</name>
<dbReference type="AlphaFoldDB" id="A0A9Q3FSY2"/>
<dbReference type="EMBL" id="AVOT02048058">
    <property type="protein sequence ID" value="MBW0543290.1"/>
    <property type="molecule type" value="Genomic_DNA"/>
</dbReference>
<reference evidence="1" key="1">
    <citation type="submission" date="2021-03" db="EMBL/GenBank/DDBJ databases">
        <title>Draft genome sequence of rust myrtle Austropuccinia psidii MF-1, a brazilian biotype.</title>
        <authorList>
            <person name="Quecine M.C."/>
            <person name="Pachon D.M.R."/>
            <person name="Bonatelli M.L."/>
            <person name="Correr F.H."/>
            <person name="Franceschini L.M."/>
            <person name="Leite T.F."/>
            <person name="Margarido G.R.A."/>
            <person name="Almeida C.A."/>
            <person name="Ferrarezi J.A."/>
            <person name="Labate C.A."/>
        </authorList>
    </citation>
    <scope>NUCLEOTIDE SEQUENCE</scope>
    <source>
        <strain evidence="1">MF-1</strain>
    </source>
</reference>
<dbReference type="Proteomes" id="UP000765509">
    <property type="component" value="Unassembled WGS sequence"/>
</dbReference>
<dbReference type="OrthoDB" id="2505547at2759"/>
<evidence type="ECO:0000313" key="2">
    <source>
        <dbReference type="Proteomes" id="UP000765509"/>
    </source>
</evidence>
<organism evidence="1 2">
    <name type="scientific">Austropuccinia psidii MF-1</name>
    <dbReference type="NCBI Taxonomy" id="1389203"/>
    <lineage>
        <taxon>Eukaryota</taxon>
        <taxon>Fungi</taxon>
        <taxon>Dikarya</taxon>
        <taxon>Basidiomycota</taxon>
        <taxon>Pucciniomycotina</taxon>
        <taxon>Pucciniomycetes</taxon>
        <taxon>Pucciniales</taxon>
        <taxon>Sphaerophragmiaceae</taxon>
        <taxon>Austropuccinia</taxon>
    </lineage>
</organism>
<keyword evidence="2" id="KW-1185">Reference proteome</keyword>
<protein>
    <submittedName>
        <fullName evidence="1">Uncharacterized protein</fullName>
    </submittedName>
</protein>
<proteinExistence type="predicted"/>
<comment type="caution">
    <text evidence="1">The sequence shown here is derived from an EMBL/GenBank/DDBJ whole genome shotgun (WGS) entry which is preliminary data.</text>
</comment>